<comment type="subcellular location">
    <subcellularLocation>
        <location evidence="1">Cell membrane</location>
        <topology evidence="1">Peripheral membrane protein</topology>
    </subcellularLocation>
</comment>
<evidence type="ECO:0000256" key="7">
    <source>
        <dbReference type="ARBA" id="ARBA00023004"/>
    </source>
</evidence>
<keyword evidence="3" id="KW-1003">Cell membrane</keyword>
<gene>
    <name evidence="11" type="ORF">E4J94_13515</name>
</gene>
<dbReference type="FunFam" id="3.40.50.300:FF:000134">
    <property type="entry name" value="Iron-enterobactin ABC transporter ATP-binding protein"/>
    <property type="match status" value="1"/>
</dbReference>
<dbReference type="EMBL" id="SRPE01000010">
    <property type="protein sequence ID" value="TGN24262.1"/>
    <property type="molecule type" value="Genomic_DNA"/>
</dbReference>
<dbReference type="PROSITE" id="PS50893">
    <property type="entry name" value="ABC_TRANSPORTER_2"/>
    <property type="match status" value="1"/>
</dbReference>
<keyword evidence="6 11" id="KW-0067">ATP-binding</keyword>
<evidence type="ECO:0000259" key="10">
    <source>
        <dbReference type="PROSITE" id="PS50893"/>
    </source>
</evidence>
<name>A0A4Z1BJY7_9FLAO</name>
<keyword evidence="5" id="KW-0547">Nucleotide-binding</keyword>
<dbReference type="InterPro" id="IPR051535">
    <property type="entry name" value="Siderophore_ABC-ATPase"/>
</dbReference>
<dbReference type="Gene3D" id="3.40.50.300">
    <property type="entry name" value="P-loop containing nucleotide triphosphate hydrolases"/>
    <property type="match status" value="1"/>
</dbReference>
<evidence type="ECO:0000256" key="6">
    <source>
        <dbReference type="ARBA" id="ARBA00022840"/>
    </source>
</evidence>
<protein>
    <submittedName>
        <fullName evidence="11">ATP-binding cassette domain-containing protein</fullName>
    </submittedName>
</protein>
<keyword evidence="4" id="KW-0410">Iron transport</keyword>
<reference evidence="11 12" key="1">
    <citation type="submission" date="2019-03" db="EMBL/GenBank/DDBJ databases">
        <title>Empedobacter tilapiae sp. nov., isolated from an intestine of Nile tilapia Oreochromis niloticus.</title>
        <authorList>
            <person name="Kim Y.-O."/>
            <person name="Yoon J.-H."/>
        </authorList>
    </citation>
    <scope>NUCLEOTIDE SEQUENCE [LARGE SCALE GENOMIC DNA]</scope>
    <source>
        <strain evidence="11 12">MRS2</strain>
    </source>
</reference>
<dbReference type="OrthoDB" id="9806726at2"/>
<evidence type="ECO:0000256" key="5">
    <source>
        <dbReference type="ARBA" id="ARBA00022741"/>
    </source>
</evidence>
<dbReference type="SUPFAM" id="SSF52540">
    <property type="entry name" value="P-loop containing nucleoside triphosphate hydrolases"/>
    <property type="match status" value="1"/>
</dbReference>
<evidence type="ECO:0000256" key="8">
    <source>
        <dbReference type="ARBA" id="ARBA00023065"/>
    </source>
</evidence>
<evidence type="ECO:0000256" key="3">
    <source>
        <dbReference type="ARBA" id="ARBA00022475"/>
    </source>
</evidence>
<keyword evidence="7" id="KW-0408">Iron</keyword>
<feature type="domain" description="ABC transporter" evidence="10">
    <location>
        <begin position="2"/>
        <end position="236"/>
    </location>
</feature>
<keyword evidence="8" id="KW-0406">Ion transport</keyword>
<evidence type="ECO:0000256" key="1">
    <source>
        <dbReference type="ARBA" id="ARBA00004202"/>
    </source>
</evidence>
<accession>A0A4Z1BJY7</accession>
<evidence type="ECO:0000313" key="12">
    <source>
        <dbReference type="Proteomes" id="UP000297998"/>
    </source>
</evidence>
<dbReference type="GO" id="GO:0006826">
    <property type="term" value="P:iron ion transport"/>
    <property type="evidence" value="ECO:0007669"/>
    <property type="project" value="UniProtKB-KW"/>
</dbReference>
<evidence type="ECO:0000256" key="9">
    <source>
        <dbReference type="ARBA" id="ARBA00023136"/>
    </source>
</evidence>
<dbReference type="Proteomes" id="UP000297998">
    <property type="component" value="Unassembled WGS sequence"/>
</dbReference>
<keyword evidence="12" id="KW-1185">Reference proteome</keyword>
<keyword evidence="9" id="KW-0472">Membrane</keyword>
<dbReference type="InterPro" id="IPR003593">
    <property type="entry name" value="AAA+_ATPase"/>
</dbReference>
<evidence type="ECO:0000256" key="2">
    <source>
        <dbReference type="ARBA" id="ARBA00022448"/>
    </source>
</evidence>
<dbReference type="InterPro" id="IPR017871">
    <property type="entry name" value="ABC_transporter-like_CS"/>
</dbReference>
<dbReference type="InterPro" id="IPR027417">
    <property type="entry name" value="P-loop_NTPase"/>
</dbReference>
<evidence type="ECO:0000256" key="4">
    <source>
        <dbReference type="ARBA" id="ARBA00022496"/>
    </source>
</evidence>
<organism evidence="11 12">
    <name type="scientific">Empedobacter tilapiae</name>
    <dbReference type="NCBI Taxonomy" id="2491114"/>
    <lineage>
        <taxon>Bacteria</taxon>
        <taxon>Pseudomonadati</taxon>
        <taxon>Bacteroidota</taxon>
        <taxon>Flavobacteriia</taxon>
        <taxon>Flavobacteriales</taxon>
        <taxon>Weeksellaceae</taxon>
        <taxon>Empedobacter</taxon>
    </lineage>
</organism>
<dbReference type="AlphaFoldDB" id="A0A4Z1BJY7"/>
<proteinExistence type="predicted"/>
<dbReference type="RefSeq" id="WP_135836332.1">
    <property type="nucleotide sequence ID" value="NZ_CAUQWU010000012.1"/>
</dbReference>
<dbReference type="GO" id="GO:0005886">
    <property type="term" value="C:plasma membrane"/>
    <property type="evidence" value="ECO:0007669"/>
    <property type="project" value="UniProtKB-SubCell"/>
</dbReference>
<dbReference type="PROSITE" id="PS00211">
    <property type="entry name" value="ABC_TRANSPORTER_1"/>
    <property type="match status" value="1"/>
</dbReference>
<dbReference type="CDD" id="cd03214">
    <property type="entry name" value="ABC_Iron-Siderophores_B12_Hemin"/>
    <property type="match status" value="1"/>
</dbReference>
<keyword evidence="2" id="KW-0813">Transport</keyword>
<sequence length="252" mass="28680">MIEIKEIEKQYGNQKVLQDINLTLPKNQLISLIGPNGAGKSTLLSIASRLLHQDKGTVILEDKLLTDFKSNALAKQLAILKQSNHMELRLTIEDLVAFGRFPYSKGKLTALDQEKINDALVFCSLEDIKTKFLDELSGGQKQRAFLAMIIAQDTDYIFLDEPLNNLDMKLSVQIMQMLKRLVLEKKKTIVIVIHEINFAANYSDYIVGMKNGKIFNQGKALEVITTKNLENLFDMKFEIIEYNGTKICNYFK</sequence>
<dbReference type="InterPro" id="IPR003439">
    <property type="entry name" value="ABC_transporter-like_ATP-bd"/>
</dbReference>
<dbReference type="PANTHER" id="PTHR42771:SF3">
    <property type="entry name" value="PETROBACTIN IMPORT ATP-BINDING PROTEIN YCLP"/>
    <property type="match status" value="1"/>
</dbReference>
<evidence type="ECO:0000313" key="11">
    <source>
        <dbReference type="EMBL" id="TGN24262.1"/>
    </source>
</evidence>
<dbReference type="Pfam" id="PF00005">
    <property type="entry name" value="ABC_tran"/>
    <property type="match status" value="1"/>
</dbReference>
<dbReference type="GO" id="GO:0005524">
    <property type="term" value="F:ATP binding"/>
    <property type="evidence" value="ECO:0007669"/>
    <property type="project" value="UniProtKB-KW"/>
</dbReference>
<dbReference type="GO" id="GO:0016887">
    <property type="term" value="F:ATP hydrolysis activity"/>
    <property type="evidence" value="ECO:0007669"/>
    <property type="project" value="InterPro"/>
</dbReference>
<dbReference type="PANTHER" id="PTHR42771">
    <property type="entry name" value="IRON(3+)-HYDROXAMATE IMPORT ATP-BINDING PROTEIN FHUC"/>
    <property type="match status" value="1"/>
</dbReference>
<comment type="caution">
    <text evidence="11">The sequence shown here is derived from an EMBL/GenBank/DDBJ whole genome shotgun (WGS) entry which is preliminary data.</text>
</comment>
<dbReference type="SMART" id="SM00382">
    <property type="entry name" value="AAA"/>
    <property type="match status" value="1"/>
</dbReference>